<keyword evidence="2" id="KW-1185">Reference proteome</keyword>
<evidence type="ECO:0000313" key="2">
    <source>
        <dbReference type="Proteomes" id="UP001484239"/>
    </source>
</evidence>
<evidence type="ECO:0000313" key="1">
    <source>
        <dbReference type="EMBL" id="MEK9501376.1"/>
    </source>
</evidence>
<protein>
    <submittedName>
        <fullName evidence="1">Uncharacterized protein</fullName>
    </submittedName>
</protein>
<organism evidence="1 2">
    <name type="scientific">Gaopeijia maritima</name>
    <dbReference type="NCBI Taxonomy" id="3119007"/>
    <lineage>
        <taxon>Bacteria</taxon>
        <taxon>Pseudomonadati</taxon>
        <taxon>Gemmatimonadota</taxon>
        <taxon>Longimicrobiia</taxon>
        <taxon>Gaopeijiales</taxon>
        <taxon>Gaopeijiaceae</taxon>
        <taxon>Gaopeijia</taxon>
    </lineage>
</organism>
<reference evidence="1 2" key="1">
    <citation type="submission" date="2024-02" db="EMBL/GenBank/DDBJ databases">
        <title>A novel Gemmatimonadota bacterium.</title>
        <authorList>
            <person name="Du Z.-J."/>
            <person name="Ye Y.-Q."/>
        </authorList>
    </citation>
    <scope>NUCLEOTIDE SEQUENCE [LARGE SCALE GENOMIC DNA]</scope>
    <source>
        <strain evidence="1 2">DH-20</strain>
    </source>
</reference>
<proteinExistence type="predicted"/>
<dbReference type="Proteomes" id="UP001484239">
    <property type="component" value="Unassembled WGS sequence"/>
</dbReference>
<gene>
    <name evidence="1" type="ORF">WI372_10350</name>
</gene>
<name>A0ABU9E9F7_9BACT</name>
<dbReference type="EMBL" id="JBBHLI010000005">
    <property type="protein sequence ID" value="MEK9501376.1"/>
    <property type="molecule type" value="Genomic_DNA"/>
</dbReference>
<sequence>MLLRRYGSRYQSVELNFDAHALNEISFRRDQQTAWETEDFESSFERREIHALEAEAEGDVHDEVETAALDDLKAQVEAVLAGLGEGEVAVVESEPGGDYPKTRQATRNVIVEGENRLHFTVRISPPLQIGVYRPTS</sequence>
<accession>A0ABU9E9F7</accession>
<comment type="caution">
    <text evidence="1">The sequence shown here is derived from an EMBL/GenBank/DDBJ whole genome shotgun (WGS) entry which is preliminary data.</text>
</comment>
<dbReference type="RefSeq" id="WP_405275859.1">
    <property type="nucleotide sequence ID" value="NZ_CP144380.1"/>
</dbReference>